<dbReference type="GO" id="GO:0106290">
    <property type="term" value="F:trans-cinnamate-CoA ligase activity"/>
    <property type="evidence" value="ECO:0007669"/>
    <property type="project" value="UniProtKB-ARBA"/>
</dbReference>
<evidence type="ECO:0000256" key="8">
    <source>
        <dbReference type="ARBA" id="ARBA00034219"/>
    </source>
</evidence>
<dbReference type="AlphaFoldDB" id="J3MNF3"/>
<keyword evidence="6" id="KW-0067">ATP-binding</keyword>
<evidence type="ECO:0000256" key="11">
    <source>
        <dbReference type="SAM" id="MobiDB-lite"/>
    </source>
</evidence>
<dbReference type="Pfam" id="PF13193">
    <property type="entry name" value="AMP-binding_C"/>
    <property type="match status" value="1"/>
</dbReference>
<comment type="catalytic activity">
    <reaction evidence="10">
        <text>(E)-4-coumarate + ATP + CoA = (E)-4-coumaroyl-CoA + AMP + diphosphate</text>
        <dbReference type="Rhea" id="RHEA:19641"/>
        <dbReference type="ChEBI" id="CHEBI:12876"/>
        <dbReference type="ChEBI" id="CHEBI:30616"/>
        <dbReference type="ChEBI" id="CHEBI:33019"/>
        <dbReference type="ChEBI" id="CHEBI:57287"/>
        <dbReference type="ChEBI" id="CHEBI:85008"/>
        <dbReference type="ChEBI" id="CHEBI:456215"/>
        <dbReference type="EC" id="6.2.1.12"/>
    </reaction>
    <physiologicalReaction direction="left-to-right" evidence="10">
        <dbReference type="Rhea" id="RHEA:19642"/>
    </physiologicalReaction>
</comment>
<dbReference type="eggNOG" id="KOG1176">
    <property type="taxonomic scope" value="Eukaryota"/>
</dbReference>
<dbReference type="InterPro" id="IPR045851">
    <property type="entry name" value="AMP-bd_C_sf"/>
</dbReference>
<dbReference type="InterPro" id="IPR025110">
    <property type="entry name" value="AMP-bd_C"/>
</dbReference>
<dbReference type="InterPro" id="IPR000873">
    <property type="entry name" value="AMP-dep_synth/lig_dom"/>
</dbReference>
<keyword evidence="15" id="KW-1185">Reference proteome</keyword>
<dbReference type="PROSITE" id="PS00455">
    <property type="entry name" value="AMP_BINDING"/>
    <property type="match status" value="1"/>
</dbReference>
<dbReference type="SUPFAM" id="SSF56801">
    <property type="entry name" value="Acetyl-CoA synthetase-like"/>
    <property type="match status" value="1"/>
</dbReference>
<dbReference type="PANTHER" id="PTHR24096">
    <property type="entry name" value="LONG-CHAIN-FATTY-ACID--COA LIGASE"/>
    <property type="match status" value="1"/>
</dbReference>
<feature type="region of interest" description="Disordered" evidence="11">
    <location>
        <begin position="599"/>
        <end position="620"/>
    </location>
</feature>
<dbReference type="OMA" id="MARFRSC"/>
<evidence type="ECO:0000256" key="9">
    <source>
        <dbReference type="ARBA" id="ARBA00034223"/>
    </source>
</evidence>
<evidence type="ECO:0000259" key="12">
    <source>
        <dbReference type="Pfam" id="PF00501"/>
    </source>
</evidence>
<comment type="similarity">
    <text evidence="2">Belongs to the ATP-dependent AMP-binding enzyme family.</text>
</comment>
<evidence type="ECO:0000256" key="5">
    <source>
        <dbReference type="ARBA" id="ARBA00022741"/>
    </source>
</evidence>
<reference evidence="14" key="1">
    <citation type="journal article" date="2013" name="Nat. Commun.">
        <title>Whole-genome sequencing of Oryza brachyantha reveals mechanisms underlying Oryza genome evolution.</title>
        <authorList>
            <person name="Chen J."/>
            <person name="Huang Q."/>
            <person name="Gao D."/>
            <person name="Wang J."/>
            <person name="Lang Y."/>
            <person name="Liu T."/>
            <person name="Li B."/>
            <person name="Bai Z."/>
            <person name="Luis Goicoechea J."/>
            <person name="Liang C."/>
            <person name="Chen C."/>
            <person name="Zhang W."/>
            <person name="Sun S."/>
            <person name="Liao Y."/>
            <person name="Zhang X."/>
            <person name="Yang L."/>
            <person name="Song C."/>
            <person name="Wang M."/>
            <person name="Shi J."/>
            <person name="Liu G."/>
            <person name="Liu J."/>
            <person name="Zhou H."/>
            <person name="Zhou W."/>
            <person name="Yu Q."/>
            <person name="An N."/>
            <person name="Chen Y."/>
            <person name="Cai Q."/>
            <person name="Wang B."/>
            <person name="Liu B."/>
            <person name="Min J."/>
            <person name="Huang Y."/>
            <person name="Wu H."/>
            <person name="Li Z."/>
            <person name="Zhang Y."/>
            <person name="Yin Y."/>
            <person name="Song W."/>
            <person name="Jiang J."/>
            <person name="Jackson S.A."/>
            <person name="Wing R.A."/>
            <person name="Wang J."/>
            <person name="Chen M."/>
        </authorList>
    </citation>
    <scope>NUCLEOTIDE SEQUENCE [LARGE SCALE GENOMIC DNA]</scope>
    <source>
        <strain evidence="14">cv. IRGC 101232</strain>
    </source>
</reference>
<dbReference type="InterPro" id="IPR042099">
    <property type="entry name" value="ANL_N_sf"/>
</dbReference>
<dbReference type="Proteomes" id="UP000006038">
    <property type="component" value="Chromosome 7"/>
</dbReference>
<feature type="domain" description="AMP-binding enzyme C-terminal" evidence="13">
    <location>
        <begin position="482"/>
        <end position="535"/>
    </location>
</feature>
<dbReference type="Gramene" id="OB07G29350.1">
    <property type="protein sequence ID" value="OB07G29350.1"/>
    <property type="gene ID" value="OB07G29350"/>
</dbReference>
<dbReference type="Gene3D" id="3.40.50.12780">
    <property type="entry name" value="N-terminal domain of ligase-like"/>
    <property type="match status" value="1"/>
</dbReference>
<evidence type="ECO:0000256" key="4">
    <source>
        <dbReference type="ARBA" id="ARBA00022598"/>
    </source>
</evidence>
<evidence type="ECO:0000256" key="7">
    <source>
        <dbReference type="ARBA" id="ARBA00022842"/>
    </source>
</evidence>
<comment type="cofactor">
    <cofactor evidence="1">
        <name>Mg(2+)</name>
        <dbReference type="ChEBI" id="CHEBI:18420"/>
    </cofactor>
</comment>
<name>J3MNF3_ORYBR</name>
<organism evidence="14">
    <name type="scientific">Oryza brachyantha</name>
    <name type="common">malo sina</name>
    <dbReference type="NCBI Taxonomy" id="4533"/>
    <lineage>
        <taxon>Eukaryota</taxon>
        <taxon>Viridiplantae</taxon>
        <taxon>Streptophyta</taxon>
        <taxon>Embryophyta</taxon>
        <taxon>Tracheophyta</taxon>
        <taxon>Spermatophyta</taxon>
        <taxon>Magnoliopsida</taxon>
        <taxon>Liliopsida</taxon>
        <taxon>Poales</taxon>
        <taxon>Poaceae</taxon>
        <taxon>BOP clade</taxon>
        <taxon>Oryzoideae</taxon>
        <taxon>Oryzeae</taxon>
        <taxon>Oryzinae</taxon>
        <taxon>Oryza</taxon>
    </lineage>
</organism>
<dbReference type="GO" id="GO:0009698">
    <property type="term" value="P:phenylpropanoid metabolic process"/>
    <property type="evidence" value="ECO:0007669"/>
    <property type="project" value="UniProtKB-ARBA"/>
</dbReference>
<proteinExistence type="inferred from homology"/>
<dbReference type="PANTHER" id="PTHR24096:SF338">
    <property type="entry name" value="4-COUMARATE--COA LIGASE-LIKE 8-RELATED"/>
    <property type="match status" value="1"/>
</dbReference>
<evidence type="ECO:0000256" key="3">
    <source>
        <dbReference type="ARBA" id="ARBA00012959"/>
    </source>
</evidence>
<keyword evidence="5" id="KW-0547">Nucleotide-binding</keyword>
<dbReference type="EnsemblPlants" id="OB07G29350.1">
    <property type="protein sequence ID" value="OB07G29350.1"/>
    <property type="gene ID" value="OB07G29350"/>
</dbReference>
<dbReference type="STRING" id="4533.J3MNF3"/>
<comment type="catalytic activity">
    <reaction evidence="9">
        <text>(E)-4-coumaroyl-AMP + CoA = (E)-4-coumaroyl-CoA + AMP + H(+)</text>
        <dbReference type="Rhea" id="RHEA:72423"/>
        <dbReference type="ChEBI" id="CHEBI:15378"/>
        <dbReference type="ChEBI" id="CHEBI:57287"/>
        <dbReference type="ChEBI" id="CHEBI:85008"/>
        <dbReference type="ChEBI" id="CHEBI:192348"/>
        <dbReference type="ChEBI" id="CHEBI:456215"/>
    </reaction>
    <physiologicalReaction direction="left-to-right" evidence="9">
        <dbReference type="Rhea" id="RHEA:72424"/>
    </physiologicalReaction>
</comment>
<dbReference type="GO" id="GO:0005524">
    <property type="term" value="F:ATP binding"/>
    <property type="evidence" value="ECO:0007669"/>
    <property type="project" value="UniProtKB-KW"/>
</dbReference>
<dbReference type="Gene3D" id="3.30.300.30">
    <property type="match status" value="1"/>
</dbReference>
<comment type="catalytic activity">
    <reaction evidence="8">
        <text>(E)-4-coumarate + ATP + H(+) = (E)-4-coumaroyl-AMP + diphosphate</text>
        <dbReference type="Rhea" id="RHEA:72419"/>
        <dbReference type="ChEBI" id="CHEBI:12876"/>
        <dbReference type="ChEBI" id="CHEBI:15378"/>
        <dbReference type="ChEBI" id="CHEBI:30616"/>
        <dbReference type="ChEBI" id="CHEBI:33019"/>
        <dbReference type="ChEBI" id="CHEBI:192348"/>
    </reaction>
    <physiologicalReaction direction="left-to-right" evidence="8">
        <dbReference type="Rhea" id="RHEA:72420"/>
    </physiologicalReaction>
</comment>
<dbReference type="Pfam" id="PF00501">
    <property type="entry name" value="AMP-binding"/>
    <property type="match status" value="1"/>
</dbReference>
<evidence type="ECO:0000313" key="15">
    <source>
        <dbReference type="Proteomes" id="UP000006038"/>
    </source>
</evidence>
<evidence type="ECO:0000256" key="6">
    <source>
        <dbReference type="ARBA" id="ARBA00022840"/>
    </source>
</evidence>
<evidence type="ECO:0000256" key="2">
    <source>
        <dbReference type="ARBA" id="ARBA00006432"/>
    </source>
</evidence>
<evidence type="ECO:0000313" key="14">
    <source>
        <dbReference type="EnsemblPlants" id="OB07G29350.1"/>
    </source>
</evidence>
<keyword evidence="4" id="KW-0436">Ligase</keyword>
<dbReference type="GO" id="GO:0005777">
    <property type="term" value="C:peroxisome"/>
    <property type="evidence" value="ECO:0007669"/>
    <property type="project" value="TreeGrafter"/>
</dbReference>
<evidence type="ECO:0000256" key="10">
    <source>
        <dbReference type="ARBA" id="ARBA00034252"/>
    </source>
</evidence>
<sequence length="620" mass="66260">METESSHSHLAAGYCAATGVYRSGHPPQFAAVTAPSFPAYIFPRLLLPDRQARPAFVDASDGAALSFRGLHALSRRMARALSALGLRRGHVALLLSPNSISFPALSLAVLSLGAVLSAANPLLTPDELARQADDARPFLVLTTGELAPKLSSIPRVAKRVFIEQLLADSAAEDDDHEGRFDPPSSSVGRDDAALLFYSSGTTGRSKGVVSTHGNVIAMAASLERAWGGGDQHADEAYGCVLPMFHMFGFSSFVMATVALGATTGPRPGRFSVEKTMAAVERYAVTRLLAVPPMVVQMTRAATGEPSRRMRLRHVVSSGAPLQREHMARFLSCFPGVSLTQCYGLTESTGCVTMSDLPDDDRRGVDGGGVEARPSTEMNDAAAAAAEISSNRGATAVVSIGRLMPEVEAKIVDPDSGEALPPHRTGELWVRSPSVMRGYLNNETATALALTNLCYVDSRGLVYVVDRLKEMIKYKGYQVAPAELEDVLATHPDVHDAAVAPYPDEDAGEIPVACVVKKQGSSCHLEEEELLSFVQSKKRACDGIGNRFTPPTTITILSIEKVWKKQISNTILGSTPKLVLQLMNVSYLLAAMEGCRRHGMDVAPSAPRRRPGAEEEDPATS</sequence>
<dbReference type="GO" id="GO:0016207">
    <property type="term" value="F:4-coumarate-CoA ligase activity"/>
    <property type="evidence" value="ECO:0007669"/>
    <property type="project" value="UniProtKB-EC"/>
</dbReference>
<reference evidence="14" key="2">
    <citation type="submission" date="2013-04" db="UniProtKB">
        <authorList>
            <consortium name="EnsemblPlants"/>
        </authorList>
    </citation>
    <scope>IDENTIFICATION</scope>
</reference>
<keyword evidence="7" id="KW-0460">Magnesium</keyword>
<feature type="domain" description="AMP-dependent synthetase/ligase" evidence="12">
    <location>
        <begin position="52"/>
        <end position="439"/>
    </location>
</feature>
<evidence type="ECO:0000256" key="1">
    <source>
        <dbReference type="ARBA" id="ARBA00001946"/>
    </source>
</evidence>
<accession>J3MNF3</accession>
<evidence type="ECO:0000259" key="13">
    <source>
        <dbReference type="Pfam" id="PF13193"/>
    </source>
</evidence>
<dbReference type="InterPro" id="IPR020845">
    <property type="entry name" value="AMP-binding_CS"/>
</dbReference>
<dbReference type="HOGENOM" id="CLU_000022_59_2_1"/>
<protein>
    <recommendedName>
        <fullName evidence="3">4-coumarate--CoA ligase</fullName>
        <ecNumber evidence="3">6.2.1.12</ecNumber>
    </recommendedName>
</protein>
<dbReference type="EC" id="6.2.1.12" evidence="3"/>